<dbReference type="STRING" id="434131.NRI_0566"/>
<accession>C6V577</accession>
<protein>
    <submittedName>
        <fullName evidence="1">Uncharacterized protein</fullName>
    </submittedName>
</protein>
<dbReference type="KEGG" id="nri:NRI_0566"/>
<dbReference type="Proteomes" id="UP000001627">
    <property type="component" value="Chromosome"/>
</dbReference>
<dbReference type="AlphaFoldDB" id="C6V577"/>
<proteinExistence type="predicted"/>
<dbReference type="EMBL" id="CP001431">
    <property type="protein sequence ID" value="ACT69553.1"/>
    <property type="molecule type" value="Genomic_DNA"/>
</dbReference>
<keyword evidence="2" id="KW-1185">Reference proteome</keyword>
<evidence type="ECO:0000313" key="2">
    <source>
        <dbReference type="Proteomes" id="UP000001627"/>
    </source>
</evidence>
<organism evidence="1 2">
    <name type="scientific">Neorickettsia risticii (strain Illinois)</name>
    <dbReference type="NCBI Taxonomy" id="434131"/>
    <lineage>
        <taxon>Bacteria</taxon>
        <taxon>Pseudomonadati</taxon>
        <taxon>Pseudomonadota</taxon>
        <taxon>Alphaproteobacteria</taxon>
        <taxon>Rickettsiales</taxon>
        <taxon>Anaplasmataceae</taxon>
        <taxon>Neorickettsia</taxon>
    </lineage>
</organism>
<reference evidence="1 2" key="1">
    <citation type="journal article" date="2009" name="Nucleic Acids Res.">
        <title>Analysis of complete genome sequence of Neorickettsia risticii: causative agent of Potomac horse fever.</title>
        <authorList>
            <person name="Lin M."/>
            <person name="Zhang C."/>
            <person name="Gibson K."/>
            <person name="Rikihisa Y."/>
        </authorList>
    </citation>
    <scope>NUCLEOTIDE SEQUENCE [LARGE SCALE GENOMIC DNA]</scope>
    <source>
        <strain evidence="1 2">Illinois</strain>
    </source>
</reference>
<sequence length="37" mass="4313">MIQSQDRLQNLFLEGSGVDRMQSLFFFSHRKVNRGAV</sequence>
<gene>
    <name evidence="1" type="ordered locus">NRI_0566</name>
</gene>
<evidence type="ECO:0000313" key="1">
    <source>
        <dbReference type="EMBL" id="ACT69553.1"/>
    </source>
</evidence>
<dbReference type="HOGENOM" id="CLU_3346352_0_0_5"/>
<name>C6V577_NEORI</name>